<reference evidence="1" key="1">
    <citation type="submission" date="2016-02" db="EMBL/GenBank/DDBJ databases">
        <title>WGS assembly of Manihot esculenta.</title>
        <authorList>
            <person name="Bredeson J.V."/>
            <person name="Prochnik S.E."/>
            <person name="Lyons J.B."/>
            <person name="Schmutz J."/>
            <person name="Grimwood J."/>
            <person name="Vrebalov J."/>
            <person name="Bart R.S."/>
            <person name="Amuge T."/>
            <person name="Ferguson M.E."/>
            <person name="Green R."/>
            <person name="Putnam N."/>
            <person name="Stites J."/>
            <person name="Rounsley S."/>
            <person name="Rokhsar D.S."/>
        </authorList>
    </citation>
    <scope>NUCLEOTIDE SEQUENCE [LARGE SCALE GENOMIC DNA]</scope>
    <source>
        <tissue evidence="1">Leaf</tissue>
    </source>
</reference>
<dbReference type="EMBL" id="CM004393">
    <property type="protein sequence ID" value="OAY45174.1"/>
    <property type="molecule type" value="Genomic_DNA"/>
</dbReference>
<evidence type="ECO:0000313" key="1">
    <source>
        <dbReference type="EMBL" id="OAY45174.1"/>
    </source>
</evidence>
<organism evidence="1">
    <name type="scientific">Manihot esculenta</name>
    <name type="common">Cassava</name>
    <name type="synonym">Jatropha manihot</name>
    <dbReference type="NCBI Taxonomy" id="3983"/>
    <lineage>
        <taxon>Eukaryota</taxon>
        <taxon>Viridiplantae</taxon>
        <taxon>Streptophyta</taxon>
        <taxon>Embryophyta</taxon>
        <taxon>Tracheophyta</taxon>
        <taxon>Spermatophyta</taxon>
        <taxon>Magnoliopsida</taxon>
        <taxon>eudicotyledons</taxon>
        <taxon>Gunneridae</taxon>
        <taxon>Pentapetalae</taxon>
        <taxon>rosids</taxon>
        <taxon>fabids</taxon>
        <taxon>Malpighiales</taxon>
        <taxon>Euphorbiaceae</taxon>
        <taxon>Crotonoideae</taxon>
        <taxon>Manihoteae</taxon>
        <taxon>Manihot</taxon>
    </lineage>
</organism>
<sequence>MGPNGKLIRNCGLKRKDYWKRKRRRARKEGKQNTKREKNNGFFLLVRVFLFELHAFLLQSSI</sequence>
<proteinExistence type="predicted"/>
<dbReference type="AlphaFoldDB" id="A0A2C9VIB2"/>
<protein>
    <submittedName>
        <fullName evidence="1">Uncharacterized protein</fullName>
    </submittedName>
</protein>
<gene>
    <name evidence="1" type="ORF">MANES_07G037800</name>
</gene>
<name>A0A2C9VIB2_MANES</name>
<accession>A0A2C9VIB2</accession>